<dbReference type="Pfam" id="PF20459">
    <property type="entry name" value="DUF6712"/>
    <property type="match status" value="2"/>
</dbReference>
<dbReference type="EMBL" id="CP029346">
    <property type="protein sequence ID" value="AWL07979.1"/>
    <property type="molecule type" value="Genomic_DNA"/>
</dbReference>
<dbReference type="AlphaFoldDB" id="A0A2S2DRP9"/>
<keyword evidence="2" id="KW-1185">Reference proteome</keyword>
<protein>
    <submittedName>
        <fullName evidence="1">Uncharacterized protein</fullName>
    </submittedName>
</protein>
<dbReference type="InterPro" id="IPR046558">
    <property type="entry name" value="DUF6712"/>
</dbReference>
<dbReference type="RefSeq" id="WP_109321758.1">
    <property type="nucleotide sequence ID" value="NZ_CP029346.1"/>
</dbReference>
<sequence>MLIKNEVELKNVLGGVQQSISWSTIEPFVKQAELKFIVDEIGREFYDQLSTTPTPNAKEAQLLEYLTIASGYYALGIGLPQLIATFGDMGVSFVDKAQVTPLTKWAYSEILSSSIKAADDAMESAMAFLDNNSEDFSTWNGSPERAHAKSLFLSSASDLTLFFPPVKESRRLYKRIRGYISKVEEYQLKPLLGKDFMDYLKSSTDSEKQEKLELLSIIKHYLANKSFAEAIPFLNLSDDFKLMMSSDSVIAESFINTAGLDQTRREELRLSCEEAAQNYLKKTKDFLIDNASNTVFPTFYASAFYAILPKTKSSFTKNDPSKPYVIF</sequence>
<proteinExistence type="predicted"/>
<gene>
    <name evidence="1" type="ORF">HME7025_00094</name>
</gene>
<dbReference type="KEGG" id="psez:HME7025_00094"/>
<dbReference type="Proteomes" id="UP000245468">
    <property type="component" value="Chromosome"/>
</dbReference>
<name>A0A2S2DRP9_9BACT</name>
<evidence type="ECO:0000313" key="1">
    <source>
        <dbReference type="EMBL" id="AWL07979.1"/>
    </source>
</evidence>
<reference evidence="2" key="1">
    <citation type="submission" date="2018-05" db="EMBL/GenBank/DDBJ databases">
        <title>Pseudarcicella sp. HME7025 Genome sequencing and assembly.</title>
        <authorList>
            <person name="Kim H."/>
            <person name="Kang H."/>
            <person name="Joh K."/>
        </authorList>
    </citation>
    <scope>NUCLEOTIDE SEQUENCE [LARGE SCALE GENOMIC DNA]</scope>
    <source>
        <strain evidence="2">HME7025</strain>
    </source>
</reference>
<dbReference type="OrthoDB" id="925464at2"/>
<accession>A0A2S2DRP9</accession>
<organism evidence="1 2">
    <name type="scientific">Aquirufa nivalisilvae</name>
    <dbReference type="NCBI Taxonomy" id="2516557"/>
    <lineage>
        <taxon>Bacteria</taxon>
        <taxon>Pseudomonadati</taxon>
        <taxon>Bacteroidota</taxon>
        <taxon>Cytophagia</taxon>
        <taxon>Cytophagales</taxon>
        <taxon>Flectobacillaceae</taxon>
        <taxon>Aquirufa</taxon>
    </lineage>
</organism>
<evidence type="ECO:0000313" key="2">
    <source>
        <dbReference type="Proteomes" id="UP000245468"/>
    </source>
</evidence>